<evidence type="ECO:0000313" key="1">
    <source>
        <dbReference type="EMBL" id="KAJ7956446.1"/>
    </source>
</evidence>
<dbReference type="KEGG" id="qsa:O6P43_022892"/>
<reference evidence="1" key="1">
    <citation type="journal article" date="2023" name="Science">
        <title>Elucidation of the pathway for biosynthesis of saponin adjuvants from the soapbark tree.</title>
        <authorList>
            <person name="Reed J."/>
            <person name="Orme A."/>
            <person name="El-Demerdash A."/>
            <person name="Owen C."/>
            <person name="Martin L.B.B."/>
            <person name="Misra R.C."/>
            <person name="Kikuchi S."/>
            <person name="Rejzek M."/>
            <person name="Martin A.C."/>
            <person name="Harkess A."/>
            <person name="Leebens-Mack J."/>
            <person name="Louveau T."/>
            <person name="Stephenson M.J."/>
            <person name="Osbourn A."/>
        </authorList>
    </citation>
    <scope>NUCLEOTIDE SEQUENCE</scope>
    <source>
        <strain evidence="1">S10</strain>
    </source>
</reference>
<gene>
    <name evidence="1" type="ORF">O6P43_022892</name>
</gene>
<protein>
    <submittedName>
        <fullName evidence="1">Uncharacterized protein</fullName>
    </submittedName>
</protein>
<dbReference type="Proteomes" id="UP001163823">
    <property type="component" value="Chromosome 9"/>
</dbReference>
<keyword evidence="2" id="KW-1185">Reference proteome</keyword>
<dbReference type="EMBL" id="JARAOO010000009">
    <property type="protein sequence ID" value="KAJ7956446.1"/>
    <property type="molecule type" value="Genomic_DNA"/>
</dbReference>
<name>A0AAD7LFK1_QUISA</name>
<organism evidence="1 2">
    <name type="scientific">Quillaja saponaria</name>
    <name type="common">Soap bark tree</name>
    <dbReference type="NCBI Taxonomy" id="32244"/>
    <lineage>
        <taxon>Eukaryota</taxon>
        <taxon>Viridiplantae</taxon>
        <taxon>Streptophyta</taxon>
        <taxon>Embryophyta</taxon>
        <taxon>Tracheophyta</taxon>
        <taxon>Spermatophyta</taxon>
        <taxon>Magnoliopsida</taxon>
        <taxon>eudicotyledons</taxon>
        <taxon>Gunneridae</taxon>
        <taxon>Pentapetalae</taxon>
        <taxon>rosids</taxon>
        <taxon>fabids</taxon>
        <taxon>Fabales</taxon>
        <taxon>Quillajaceae</taxon>
        <taxon>Quillaja</taxon>
    </lineage>
</organism>
<evidence type="ECO:0000313" key="2">
    <source>
        <dbReference type="Proteomes" id="UP001163823"/>
    </source>
</evidence>
<dbReference type="AlphaFoldDB" id="A0AAD7LFK1"/>
<accession>A0AAD7LFK1</accession>
<comment type="caution">
    <text evidence="1">The sequence shown here is derived from an EMBL/GenBank/DDBJ whole genome shotgun (WGS) entry which is preliminary data.</text>
</comment>
<proteinExistence type="predicted"/>
<sequence>MQTKQRIQRKSNKTQIRNQDFTQILEPGQDLRQRKRKRRGPKECELDYIWRRNPCMEAKIKKKGRGKIAARVLN</sequence>